<evidence type="ECO:0000313" key="3">
    <source>
        <dbReference type="Proteomes" id="UP001168642"/>
    </source>
</evidence>
<dbReference type="Proteomes" id="UP001168642">
    <property type="component" value="Unassembled WGS sequence"/>
</dbReference>
<dbReference type="InterPro" id="IPR036415">
    <property type="entry name" value="Lamin_tail_dom_sf"/>
</dbReference>
<name>A0ABT8VP07_9FLAO</name>
<protein>
    <submittedName>
        <fullName evidence="2">DUF5689 domain-containing protein</fullName>
    </submittedName>
</protein>
<reference evidence="2" key="1">
    <citation type="submission" date="2023-07" db="EMBL/GenBank/DDBJ databases">
        <title>Wenyingzhuangia sp. chi5 genome sequencing and assembly.</title>
        <authorList>
            <person name="Park S."/>
        </authorList>
    </citation>
    <scope>NUCLEOTIDE SEQUENCE</scope>
    <source>
        <strain evidence="2">Chi5</strain>
    </source>
</reference>
<dbReference type="SUPFAM" id="SSF74853">
    <property type="entry name" value="Lamin A/C globular tail domain"/>
    <property type="match status" value="1"/>
</dbReference>
<evidence type="ECO:0000259" key="1">
    <source>
        <dbReference type="PROSITE" id="PS51841"/>
    </source>
</evidence>
<dbReference type="Gene3D" id="2.60.40.1260">
    <property type="entry name" value="Lamin Tail domain"/>
    <property type="match status" value="1"/>
</dbReference>
<dbReference type="PROSITE" id="PS51257">
    <property type="entry name" value="PROKAR_LIPOPROTEIN"/>
    <property type="match status" value="1"/>
</dbReference>
<evidence type="ECO:0000313" key="2">
    <source>
        <dbReference type="EMBL" id="MDO3693692.1"/>
    </source>
</evidence>
<sequence>MKKYILLFLLVLMFSCVEDIHHNAIDTTIVNPDMSQKTEITFKQLYNLHNNEIGKDTIVTGYVVSSDQQGNFYKEIFVQNTLGVSDLGLDNPRMGMRIRVGLTTTSTKYAKGRKVVINLEGLKRTTSDDLLTLGKPSGTYIKDILEFELDDYILKTDEVGIVIPKTLELSDLKTNDLNTLVKIQEVHFKENQIGLPFSGLPTDNYDGIRTLEFCNSKRRDTILLETSNFADFSDNMIPNAQVDITAIYNISFDNEPILVLNQIEDLIEIGAYANCVEIVTPNLMITEVADPKAGTGEVVRYVELYNPTENTVSLEGWSLVRYNKTSTNDNLYSISLDGLSIAAHATLIIANNDEDIVTNKTWFEAYFGFAPAMINSNVNGNGDDAYELVDPLNEVKDVYGVPNVDGTGLTWEYEDGVAVRKINISKPKALFDEVEWIIKKDATQLNTSGGNIDFTPGIR</sequence>
<feature type="domain" description="LTD" evidence="1">
    <location>
        <begin position="271"/>
        <end position="403"/>
    </location>
</feature>
<organism evidence="2 3">
    <name type="scientific">Wenyingzhuangia gilva</name>
    <dbReference type="NCBI Taxonomy" id="3057677"/>
    <lineage>
        <taxon>Bacteria</taxon>
        <taxon>Pseudomonadati</taxon>
        <taxon>Bacteroidota</taxon>
        <taxon>Flavobacteriia</taxon>
        <taxon>Flavobacteriales</taxon>
        <taxon>Flavobacteriaceae</taxon>
        <taxon>Wenyingzhuangia</taxon>
    </lineage>
</organism>
<dbReference type="Pfam" id="PF00932">
    <property type="entry name" value="LTD"/>
    <property type="match status" value="1"/>
</dbReference>
<comment type="caution">
    <text evidence="2">The sequence shown here is derived from an EMBL/GenBank/DDBJ whole genome shotgun (WGS) entry which is preliminary data.</text>
</comment>
<gene>
    <name evidence="2" type="ORF">QVZ41_02380</name>
</gene>
<dbReference type="InterPro" id="IPR001322">
    <property type="entry name" value="Lamin_tail_dom"/>
</dbReference>
<keyword evidence="3" id="KW-1185">Reference proteome</keyword>
<dbReference type="PROSITE" id="PS51841">
    <property type="entry name" value="LTD"/>
    <property type="match status" value="1"/>
</dbReference>
<dbReference type="Pfam" id="PF18942">
    <property type="entry name" value="DUF5689"/>
    <property type="match status" value="1"/>
</dbReference>
<dbReference type="RefSeq" id="WP_302882943.1">
    <property type="nucleotide sequence ID" value="NZ_JAUMIT010000001.1"/>
</dbReference>
<proteinExistence type="predicted"/>
<dbReference type="EMBL" id="JAUMIT010000001">
    <property type="protein sequence ID" value="MDO3693692.1"/>
    <property type="molecule type" value="Genomic_DNA"/>
</dbReference>
<dbReference type="InterPro" id="IPR043744">
    <property type="entry name" value="DUF5689"/>
</dbReference>
<accession>A0ABT8VP07</accession>